<evidence type="ECO:0000256" key="5">
    <source>
        <dbReference type="RuleBase" id="RU367125"/>
    </source>
</evidence>
<comment type="similarity">
    <text evidence="5">Belongs to the conotoxin T superfamily.</text>
</comment>
<keyword evidence="3 5" id="KW-0800">Toxin</keyword>
<evidence type="ECO:0000256" key="2">
    <source>
        <dbReference type="ARBA" id="ARBA00022525"/>
    </source>
</evidence>
<feature type="chain" id="PRO_5028507098" description="Conotoxin" evidence="5">
    <location>
        <begin position="23"/>
        <end position="62"/>
    </location>
</feature>
<evidence type="ECO:0000256" key="3">
    <source>
        <dbReference type="ARBA" id="ARBA00022656"/>
    </source>
</evidence>
<organism evidence="6">
    <name type="scientific">Conus sp. n. 1 NP-2014</name>
    <dbReference type="NCBI Taxonomy" id="1501980"/>
    <lineage>
        <taxon>Eukaryota</taxon>
        <taxon>Metazoa</taxon>
        <taxon>Spiralia</taxon>
        <taxon>Lophotrochozoa</taxon>
        <taxon>Mollusca</taxon>
        <taxon>Gastropoda</taxon>
        <taxon>Caenogastropoda</taxon>
        <taxon>Neogastropoda</taxon>
        <taxon>Conoidea</taxon>
        <taxon>Conidae</taxon>
        <taxon>Conus</taxon>
    </lineage>
</organism>
<dbReference type="InterPro" id="IPR031565">
    <property type="entry name" value="T-conotoxin"/>
</dbReference>
<reference evidence="6" key="1">
    <citation type="journal article" date="2014" name="Mol. Phylogenet. Evol.">
        <title>When everything converges: integrative taxonomy with shell, DNA and venomic data reveals Conus conco, a new species of cone snails (Gastropoda: Conoidea).</title>
        <authorList>
            <person name="Puillandre N."/>
            <person name="Stocklin R."/>
            <person name="Favreau P."/>
            <person name="Bianchi E."/>
            <person name="Perret F."/>
            <person name="Rivasseau A."/>
            <person name="Limpalaer L."/>
            <person name="Monnier E."/>
            <person name="Bouchet P."/>
        </authorList>
    </citation>
    <scope>NUCLEOTIDE SEQUENCE</scope>
    <source>
        <strain evidence="6">MA071112BO</strain>
        <tissue evidence="6">Foot</tissue>
    </source>
</reference>
<comment type="subcellular location">
    <subcellularLocation>
        <location evidence="1 5">Secreted</location>
    </subcellularLocation>
</comment>
<evidence type="ECO:0000256" key="4">
    <source>
        <dbReference type="ARBA" id="ARBA00022729"/>
    </source>
</evidence>
<name>A0A069DMA7_9COND</name>
<dbReference type="EMBL" id="GBFK01000004">
    <property type="protein sequence ID" value="JAC85183.1"/>
    <property type="molecule type" value="mRNA"/>
</dbReference>
<accession>A0A069DMA7</accession>
<keyword evidence="2 5" id="KW-0964">Secreted</keyword>
<feature type="non-terminal residue" evidence="6">
    <location>
        <position position="62"/>
    </location>
</feature>
<proteinExistence type="evidence at transcript level"/>
<protein>
    <recommendedName>
        <fullName evidence="5">Conotoxin</fullName>
    </recommendedName>
</protein>
<dbReference type="AlphaFoldDB" id="A0A069DMA7"/>
<dbReference type="GO" id="GO:0090729">
    <property type="term" value="F:toxin activity"/>
    <property type="evidence" value="ECO:0007669"/>
    <property type="project" value="UniProtKB-UniRule"/>
</dbReference>
<dbReference type="GO" id="GO:0005576">
    <property type="term" value="C:extracellular region"/>
    <property type="evidence" value="ECO:0007669"/>
    <property type="project" value="UniProtKB-SubCell"/>
</dbReference>
<keyword evidence="4 5" id="KW-0732">Signal</keyword>
<dbReference type="Pfam" id="PF16981">
    <property type="entry name" value="Chi-conotoxin"/>
    <property type="match status" value="1"/>
</dbReference>
<evidence type="ECO:0000256" key="1">
    <source>
        <dbReference type="ARBA" id="ARBA00004613"/>
    </source>
</evidence>
<evidence type="ECO:0000313" key="6">
    <source>
        <dbReference type="EMBL" id="JAC85183.1"/>
    </source>
</evidence>
<feature type="signal peptide" evidence="5">
    <location>
        <begin position="1"/>
        <end position="22"/>
    </location>
</feature>
<sequence>MRCLPVFIILLVLIASAPSSDARPKTNDDVALASFQDNVEQTLQRFLERACCPESPACCHKR</sequence>